<proteinExistence type="predicted"/>
<sequence length="80" mass="9661">MRFVKEIENDYCKTQLYSFNNKYIIKFEAGMYEQIYKVSELEISGEDEIDEMLGDSFYKGVVKRFQEMEEEFEKIIDSID</sequence>
<keyword evidence="2" id="KW-1185">Reference proteome</keyword>
<comment type="caution">
    <text evidence="1">The sequence shown here is derived from an EMBL/GenBank/DDBJ whole genome shotgun (WGS) entry which is preliminary data.</text>
</comment>
<gene>
    <name evidence="1" type="ORF">ACFOOI_04035</name>
</gene>
<evidence type="ECO:0000313" key="1">
    <source>
        <dbReference type="EMBL" id="MFC3809815.1"/>
    </source>
</evidence>
<dbReference type="Proteomes" id="UP001595616">
    <property type="component" value="Unassembled WGS sequence"/>
</dbReference>
<protein>
    <submittedName>
        <fullName evidence="1">Uncharacterized protein</fullName>
    </submittedName>
</protein>
<accession>A0ABV7YTZ6</accession>
<reference evidence="2" key="1">
    <citation type="journal article" date="2019" name="Int. J. Syst. Evol. Microbiol.">
        <title>The Global Catalogue of Microorganisms (GCM) 10K type strain sequencing project: providing services to taxonomists for standard genome sequencing and annotation.</title>
        <authorList>
            <consortium name="The Broad Institute Genomics Platform"/>
            <consortium name="The Broad Institute Genome Sequencing Center for Infectious Disease"/>
            <person name="Wu L."/>
            <person name="Ma J."/>
        </authorList>
    </citation>
    <scope>NUCLEOTIDE SEQUENCE [LARGE SCALE GENOMIC DNA]</scope>
    <source>
        <strain evidence="2">CECT 7956</strain>
    </source>
</reference>
<dbReference type="RefSeq" id="WP_379835352.1">
    <property type="nucleotide sequence ID" value="NZ_JBHRYQ010000001.1"/>
</dbReference>
<evidence type="ECO:0000313" key="2">
    <source>
        <dbReference type="Proteomes" id="UP001595616"/>
    </source>
</evidence>
<dbReference type="EMBL" id="JBHRYQ010000001">
    <property type="protein sequence ID" value="MFC3809815.1"/>
    <property type="molecule type" value="Genomic_DNA"/>
</dbReference>
<name>A0ABV7YTZ6_9BACT</name>
<organism evidence="1 2">
    <name type="scientific">Lacihabitans lacunae</name>
    <dbReference type="NCBI Taxonomy" id="1028214"/>
    <lineage>
        <taxon>Bacteria</taxon>
        <taxon>Pseudomonadati</taxon>
        <taxon>Bacteroidota</taxon>
        <taxon>Cytophagia</taxon>
        <taxon>Cytophagales</taxon>
        <taxon>Leadbetterellaceae</taxon>
        <taxon>Lacihabitans</taxon>
    </lineage>
</organism>